<comment type="caution">
    <text evidence="10">The sequence shown here is derived from an EMBL/GenBank/DDBJ whole genome shotgun (WGS) entry which is preliminary data.</text>
</comment>
<feature type="transmembrane region" description="Helical" evidence="6">
    <location>
        <begin position="563"/>
        <end position="584"/>
    </location>
</feature>
<dbReference type="SUPFAM" id="SSF47473">
    <property type="entry name" value="EF-hand"/>
    <property type="match status" value="1"/>
</dbReference>
<keyword evidence="6" id="KW-0813">Transport</keyword>
<evidence type="ECO:0000313" key="10">
    <source>
        <dbReference type="EMBL" id="KAK7239806.1"/>
    </source>
</evidence>
<feature type="signal peptide" evidence="8">
    <location>
        <begin position="1"/>
        <end position="15"/>
    </location>
</feature>
<gene>
    <name evidence="10" type="primary">nAChRa9</name>
    <name evidence="10" type="ORF">SO694_00029256</name>
</gene>
<dbReference type="PROSITE" id="PS00018">
    <property type="entry name" value="EF_HAND_1"/>
    <property type="match status" value="1"/>
</dbReference>
<dbReference type="SUPFAM" id="SSF90112">
    <property type="entry name" value="Neurotransmitter-gated ion-channel transmembrane pore"/>
    <property type="match status" value="1"/>
</dbReference>
<dbReference type="InterPro" id="IPR018247">
    <property type="entry name" value="EF_Hand_1_Ca_BS"/>
</dbReference>
<keyword evidence="8" id="KW-0732">Signal</keyword>
<keyword evidence="6" id="KW-0407">Ion channel</keyword>
<keyword evidence="4 6" id="KW-1133">Transmembrane helix</keyword>
<dbReference type="InterPro" id="IPR036719">
    <property type="entry name" value="Neuro-gated_channel_TM_sf"/>
</dbReference>
<dbReference type="Pfam" id="PF02931">
    <property type="entry name" value="Neur_chan_LBD"/>
    <property type="match status" value="1"/>
</dbReference>
<feature type="compositionally biased region" description="Basic and acidic residues" evidence="7">
    <location>
        <begin position="445"/>
        <end position="460"/>
    </location>
</feature>
<keyword evidence="5 6" id="KW-0472">Membrane</keyword>
<dbReference type="Gene3D" id="2.70.170.10">
    <property type="entry name" value="Neurotransmitter-gated ion-channel ligand-binding domain"/>
    <property type="match status" value="1"/>
</dbReference>
<dbReference type="InterPro" id="IPR018000">
    <property type="entry name" value="Neurotransmitter_ion_chnl_CS"/>
</dbReference>
<evidence type="ECO:0000256" key="2">
    <source>
        <dbReference type="ARBA" id="ARBA00022692"/>
    </source>
</evidence>
<dbReference type="CDD" id="cd18989">
    <property type="entry name" value="LGIC_ECD_cation"/>
    <property type="match status" value="1"/>
</dbReference>
<dbReference type="CDD" id="cd19051">
    <property type="entry name" value="LGIC_TM_cation"/>
    <property type="match status" value="1"/>
</dbReference>
<name>A0ABR1FW22_AURAN</name>
<feature type="chain" id="PRO_5045279585" evidence="8">
    <location>
        <begin position="16"/>
        <end position="609"/>
    </location>
</feature>
<protein>
    <submittedName>
        <fullName evidence="10">Extracellular ligand-gated ion channel</fullName>
    </submittedName>
</protein>
<dbReference type="InterPro" id="IPR006202">
    <property type="entry name" value="Neur_chan_lig-bd"/>
</dbReference>
<evidence type="ECO:0000256" key="7">
    <source>
        <dbReference type="SAM" id="MobiDB-lite"/>
    </source>
</evidence>
<dbReference type="EMBL" id="JBBJCI010000222">
    <property type="protein sequence ID" value="KAK7239806.1"/>
    <property type="molecule type" value="Genomic_DNA"/>
</dbReference>
<sequence length="609" mass="67412">MLALLLAVVAPGASAALACAANGGGDLKAHLLEDYDPTIIPDAPLALEIHPSIFKIQVNAADKTVDVVAWWRHYWTDARLSWDPKDWNNVTEFVAYHEEDKEIWVLESSPSEYTYLSDVNSATAQVSHEGRVFLSRPLHLTLFCDMDLALFPFDKQRCDFTVGAWAYDGLGVEIWPSRGGRDLRDSTWLDLDSLGEIEEYDLVKVLADRAETYYSCCPGTPYYALRYTLVLKRRSRFYIWCLMFPLFMSTLIGFLTFLVNPAAGERIGLGITVVLTIVAILWIVVDILPKNNVVTFLQKIYLSSFATALLTLMVSIVTVSLCLVTSEDNGMKSRRTLLDAFFSADEDNDGVLDQHELRKAVRSLGLSDKEMKQVLRLCGRDPVPFDVWDAVVDKICQANVFATSHNFLIGGLLKHFIDREHRRRVGAVKRRSLMKQRASSISPEPRTDAPPRPPRLDDAGSTKALDATDSTRSVVGADSARSVVGGSEGDLLGALTDGIFRPPGDDGGGDPGEKYEWNPPLERFDSGRSSVFLADKGVVEENNTKELTEEIGRALAGKIDMAAGLLLPALYIGYVFFLCLDLGFPLPGHVPKASVEVLYNASQPTVLYY</sequence>
<keyword evidence="2 6" id="KW-0812">Transmembrane</keyword>
<dbReference type="InterPro" id="IPR002048">
    <property type="entry name" value="EF_hand_dom"/>
</dbReference>
<feature type="region of interest" description="Disordered" evidence="7">
    <location>
        <begin position="427"/>
        <end position="479"/>
    </location>
</feature>
<dbReference type="SMART" id="SM00054">
    <property type="entry name" value="EFh"/>
    <property type="match status" value="1"/>
</dbReference>
<organism evidence="10 11">
    <name type="scientific">Aureococcus anophagefferens</name>
    <name type="common">Harmful bloom alga</name>
    <dbReference type="NCBI Taxonomy" id="44056"/>
    <lineage>
        <taxon>Eukaryota</taxon>
        <taxon>Sar</taxon>
        <taxon>Stramenopiles</taxon>
        <taxon>Ochrophyta</taxon>
        <taxon>Pelagophyceae</taxon>
        <taxon>Pelagomonadales</taxon>
        <taxon>Pelagomonadaceae</taxon>
        <taxon>Aureococcus</taxon>
    </lineage>
</organism>
<dbReference type="PROSITE" id="PS50222">
    <property type="entry name" value="EF_HAND_2"/>
    <property type="match status" value="1"/>
</dbReference>
<evidence type="ECO:0000256" key="6">
    <source>
        <dbReference type="RuleBase" id="RU000687"/>
    </source>
</evidence>
<evidence type="ECO:0000256" key="4">
    <source>
        <dbReference type="ARBA" id="ARBA00022989"/>
    </source>
</evidence>
<dbReference type="Pfam" id="PF02932">
    <property type="entry name" value="Neur_chan_memb"/>
    <property type="match status" value="1"/>
</dbReference>
<evidence type="ECO:0000259" key="9">
    <source>
        <dbReference type="PROSITE" id="PS50222"/>
    </source>
</evidence>
<comment type="subcellular location">
    <subcellularLocation>
        <location evidence="1">Membrane</location>
        <topology evidence="1">Multi-pass membrane protein</topology>
    </subcellularLocation>
</comment>
<dbReference type="InterPro" id="IPR006201">
    <property type="entry name" value="Neur_channel"/>
</dbReference>
<dbReference type="PRINTS" id="PR00252">
    <property type="entry name" value="NRIONCHANNEL"/>
</dbReference>
<dbReference type="InterPro" id="IPR006029">
    <property type="entry name" value="Neurotrans-gated_channel_TM"/>
</dbReference>
<reference evidence="10 11" key="1">
    <citation type="submission" date="2024-03" db="EMBL/GenBank/DDBJ databases">
        <title>Aureococcus anophagefferens CCMP1851 and Kratosvirus quantuckense: Draft genome of a second virus-susceptible host strain in the model system.</title>
        <authorList>
            <person name="Chase E."/>
            <person name="Truchon A.R."/>
            <person name="Schepens W."/>
            <person name="Wilhelm S.W."/>
        </authorList>
    </citation>
    <scope>NUCLEOTIDE SEQUENCE [LARGE SCALE GENOMIC DNA]</scope>
    <source>
        <strain evidence="10 11">CCMP1851</strain>
    </source>
</reference>
<dbReference type="PROSITE" id="PS00236">
    <property type="entry name" value="NEUROTR_ION_CHANNEL"/>
    <property type="match status" value="1"/>
</dbReference>
<feature type="transmembrane region" description="Helical" evidence="6">
    <location>
        <begin position="237"/>
        <end position="260"/>
    </location>
</feature>
<feature type="domain" description="EF-hand" evidence="9">
    <location>
        <begin position="332"/>
        <end position="367"/>
    </location>
</feature>
<evidence type="ECO:0000256" key="3">
    <source>
        <dbReference type="ARBA" id="ARBA00022837"/>
    </source>
</evidence>
<dbReference type="InterPro" id="IPR038050">
    <property type="entry name" value="Neuro_actylchol_rec"/>
</dbReference>
<keyword evidence="6" id="KW-0406">Ion transport</keyword>
<evidence type="ECO:0000313" key="11">
    <source>
        <dbReference type="Proteomes" id="UP001363151"/>
    </source>
</evidence>
<dbReference type="Proteomes" id="UP001363151">
    <property type="component" value="Unassembled WGS sequence"/>
</dbReference>
<dbReference type="Gene3D" id="1.20.58.390">
    <property type="entry name" value="Neurotransmitter-gated ion-channel transmembrane domain"/>
    <property type="match status" value="1"/>
</dbReference>
<dbReference type="InterPro" id="IPR011992">
    <property type="entry name" value="EF-hand-dom_pair"/>
</dbReference>
<evidence type="ECO:0000256" key="5">
    <source>
        <dbReference type="ARBA" id="ARBA00023136"/>
    </source>
</evidence>
<dbReference type="InterPro" id="IPR036734">
    <property type="entry name" value="Neur_chan_lig-bd_sf"/>
</dbReference>
<dbReference type="SUPFAM" id="SSF63712">
    <property type="entry name" value="Nicotinic receptor ligand binding domain-like"/>
    <property type="match status" value="1"/>
</dbReference>
<accession>A0ABR1FW22</accession>
<dbReference type="Gene3D" id="1.10.238.10">
    <property type="entry name" value="EF-hand"/>
    <property type="match status" value="1"/>
</dbReference>
<keyword evidence="11" id="KW-1185">Reference proteome</keyword>
<evidence type="ECO:0000256" key="1">
    <source>
        <dbReference type="ARBA" id="ARBA00004141"/>
    </source>
</evidence>
<proteinExistence type="inferred from homology"/>
<comment type="similarity">
    <text evidence="6">Belongs to the ligand-gated ion channel (TC 1.A.9) family.</text>
</comment>
<feature type="transmembrane region" description="Helical" evidence="6">
    <location>
        <begin position="300"/>
        <end position="325"/>
    </location>
</feature>
<dbReference type="PANTHER" id="PTHR18945">
    <property type="entry name" value="NEUROTRANSMITTER GATED ION CHANNEL"/>
    <property type="match status" value="1"/>
</dbReference>
<keyword evidence="3" id="KW-0106">Calcium</keyword>
<evidence type="ECO:0000256" key="8">
    <source>
        <dbReference type="SAM" id="SignalP"/>
    </source>
</evidence>
<feature type="transmembrane region" description="Helical" evidence="6">
    <location>
        <begin position="267"/>
        <end position="288"/>
    </location>
</feature>